<dbReference type="SUPFAM" id="SSF46785">
    <property type="entry name" value="Winged helix' DNA-binding domain"/>
    <property type="match status" value="1"/>
</dbReference>
<dbReference type="Gene3D" id="3.40.50.150">
    <property type="entry name" value="Vaccinia Virus protein VP39"/>
    <property type="match status" value="1"/>
</dbReference>
<dbReference type="RefSeq" id="XP_013277112.1">
    <property type="nucleotide sequence ID" value="XM_013421658.1"/>
</dbReference>
<dbReference type="InterPro" id="IPR036388">
    <property type="entry name" value="WH-like_DNA-bd_sf"/>
</dbReference>
<dbReference type="SUPFAM" id="SSF53335">
    <property type="entry name" value="S-adenosyl-L-methionine-dependent methyltransferases"/>
    <property type="match status" value="1"/>
</dbReference>
<dbReference type="InterPro" id="IPR001077">
    <property type="entry name" value="COMT_C"/>
</dbReference>
<dbReference type="Gene3D" id="1.10.10.10">
    <property type="entry name" value="Winged helix-like DNA-binding domain superfamily/Winged helix DNA-binding domain"/>
    <property type="match status" value="1"/>
</dbReference>
<dbReference type="InterPro" id="IPR036390">
    <property type="entry name" value="WH_DNA-bd_sf"/>
</dbReference>
<evidence type="ECO:0000256" key="4">
    <source>
        <dbReference type="ARBA" id="ARBA00038277"/>
    </source>
</evidence>
<feature type="domain" description="O-methyltransferase C-terminal" evidence="5">
    <location>
        <begin position="188"/>
        <end position="399"/>
    </location>
</feature>
<dbReference type="GeneID" id="25289128"/>
<evidence type="ECO:0000256" key="3">
    <source>
        <dbReference type="ARBA" id="ARBA00022691"/>
    </source>
</evidence>
<keyword evidence="7" id="KW-1185">Reference proteome</keyword>
<organism evidence="6 7">
    <name type="scientific">Rhinocladiella mackenziei CBS 650.93</name>
    <dbReference type="NCBI Taxonomy" id="1442369"/>
    <lineage>
        <taxon>Eukaryota</taxon>
        <taxon>Fungi</taxon>
        <taxon>Dikarya</taxon>
        <taxon>Ascomycota</taxon>
        <taxon>Pezizomycotina</taxon>
        <taxon>Eurotiomycetes</taxon>
        <taxon>Chaetothyriomycetidae</taxon>
        <taxon>Chaetothyriales</taxon>
        <taxon>Herpotrichiellaceae</taxon>
        <taxon>Rhinocladiella</taxon>
    </lineage>
</organism>
<dbReference type="VEuPathDB" id="FungiDB:Z518_01057"/>
<evidence type="ECO:0000256" key="1">
    <source>
        <dbReference type="ARBA" id="ARBA00022603"/>
    </source>
</evidence>
<reference evidence="6 7" key="1">
    <citation type="submission" date="2015-01" db="EMBL/GenBank/DDBJ databases">
        <title>The Genome Sequence of Rhinocladiella mackenzie CBS 650.93.</title>
        <authorList>
            <consortium name="The Broad Institute Genomics Platform"/>
            <person name="Cuomo C."/>
            <person name="de Hoog S."/>
            <person name="Gorbushina A."/>
            <person name="Stielow B."/>
            <person name="Teixiera M."/>
            <person name="Abouelleil A."/>
            <person name="Chapman S.B."/>
            <person name="Priest M."/>
            <person name="Young S.K."/>
            <person name="Wortman J."/>
            <person name="Nusbaum C."/>
            <person name="Birren B."/>
        </authorList>
    </citation>
    <scope>NUCLEOTIDE SEQUENCE [LARGE SCALE GENOMIC DNA]</scope>
    <source>
        <strain evidence="6 7">CBS 650.93</strain>
    </source>
</reference>
<protein>
    <recommendedName>
        <fullName evidence="5">O-methyltransferase C-terminal domain-containing protein</fullName>
    </recommendedName>
</protein>
<accession>A0A0D2J2V7</accession>
<keyword evidence="2" id="KW-0808">Transferase</keyword>
<dbReference type="GO" id="GO:0032259">
    <property type="term" value="P:methylation"/>
    <property type="evidence" value="ECO:0007669"/>
    <property type="project" value="UniProtKB-KW"/>
</dbReference>
<dbReference type="OrthoDB" id="1606438at2759"/>
<evidence type="ECO:0000313" key="6">
    <source>
        <dbReference type="EMBL" id="KIX09976.1"/>
    </source>
</evidence>
<evidence type="ECO:0000313" key="7">
    <source>
        <dbReference type="Proteomes" id="UP000053617"/>
    </source>
</evidence>
<dbReference type="Pfam" id="PF00891">
    <property type="entry name" value="Methyltransf_2"/>
    <property type="match status" value="1"/>
</dbReference>
<dbReference type="PROSITE" id="PS51683">
    <property type="entry name" value="SAM_OMT_II"/>
    <property type="match status" value="1"/>
</dbReference>
<dbReference type="Proteomes" id="UP000053617">
    <property type="component" value="Unassembled WGS sequence"/>
</dbReference>
<evidence type="ECO:0000256" key="2">
    <source>
        <dbReference type="ARBA" id="ARBA00022679"/>
    </source>
</evidence>
<dbReference type="InterPro" id="IPR016461">
    <property type="entry name" value="COMT-like"/>
</dbReference>
<comment type="similarity">
    <text evidence="4">Belongs to the class I-like SAM-binding methyltransferase superfamily. Cation-independent O-methyltransferase family.</text>
</comment>
<dbReference type="PANTHER" id="PTHR43712">
    <property type="entry name" value="PUTATIVE (AFU_ORTHOLOGUE AFUA_4G14580)-RELATED"/>
    <property type="match status" value="1"/>
</dbReference>
<name>A0A0D2J2V7_9EURO</name>
<dbReference type="InterPro" id="IPR029063">
    <property type="entry name" value="SAM-dependent_MTases_sf"/>
</dbReference>
<dbReference type="AlphaFoldDB" id="A0A0D2J2V7"/>
<proteinExistence type="inferred from homology"/>
<dbReference type="GO" id="GO:0008171">
    <property type="term" value="F:O-methyltransferase activity"/>
    <property type="evidence" value="ECO:0007669"/>
    <property type="project" value="InterPro"/>
</dbReference>
<keyword evidence="1" id="KW-0489">Methyltransferase</keyword>
<gene>
    <name evidence="6" type="ORF">Z518_01057</name>
</gene>
<dbReference type="EMBL" id="KN847475">
    <property type="protein sequence ID" value="KIX09976.1"/>
    <property type="molecule type" value="Genomic_DNA"/>
</dbReference>
<sequence>MAEPSLVDLADQIVKSATKLQQQLKDLSAPQPSFEAGGPKGYPTDPAIYETRDALIDASKAMLDLARGPTEHIKSILGIERLNLGVLRTVDHFNIAEIVPHQGSISFPELSARLKVDQPLLERFMKYAFTMRLFRMTDDGRIAHTSFSEALPSLSPWTRLVTHELFARSVSKFPESLEVWSDEPAGTDSQRQQVPFTLAHGMDSKVWSMLGSEIGMDAFSAAMESYANSVQGLFMKQLAHGYDWASLETGPVVDVGGGNGYVDVAMAKKFPNVHFTVQDQVSNEAVANRLIPADLKDRINFQVQDFFSPQPCDLVPKAYLVKSVLHDWPDADCIRILQTLTPAMEKYGTKLFIVDRALPSKPGEIAMHAEALARGADLNMFSLFGAKERSRSEWERLIEGVHPRLRIMKCEVPNGMVWALLTIEMV</sequence>
<keyword evidence="3" id="KW-0949">S-adenosyl-L-methionine</keyword>
<evidence type="ECO:0000259" key="5">
    <source>
        <dbReference type="Pfam" id="PF00891"/>
    </source>
</evidence>
<dbReference type="HOGENOM" id="CLU_005533_1_4_1"/>
<dbReference type="PANTHER" id="PTHR43712:SF5">
    <property type="entry name" value="O-METHYLTRANSFERASE ASQN-RELATED"/>
    <property type="match status" value="1"/>
</dbReference>